<dbReference type="EMBL" id="JBHTKB010000001">
    <property type="protein sequence ID" value="MFD0912956.1"/>
    <property type="molecule type" value="Genomic_DNA"/>
</dbReference>
<gene>
    <name evidence="9" type="ORF">ACFQ1Z_05300</name>
</gene>
<keyword evidence="10" id="KW-1185">Reference proteome</keyword>
<dbReference type="PANTHER" id="PTHR22726:SF1">
    <property type="entry name" value="METALLOENDOPEPTIDASE OMA1, MITOCHONDRIAL"/>
    <property type="match status" value="1"/>
</dbReference>
<protein>
    <submittedName>
        <fullName evidence="9">M48 family metalloprotease</fullName>
        <ecNumber evidence="9">3.4.24.-</ecNumber>
    </submittedName>
</protein>
<dbReference type="GO" id="GO:0008237">
    <property type="term" value="F:metallopeptidase activity"/>
    <property type="evidence" value="ECO:0007669"/>
    <property type="project" value="UniProtKB-KW"/>
</dbReference>
<dbReference type="Proteomes" id="UP001597128">
    <property type="component" value="Unassembled WGS sequence"/>
</dbReference>
<dbReference type="EC" id="3.4.24.-" evidence="9"/>
<dbReference type="PROSITE" id="PS51257">
    <property type="entry name" value="PROKAR_LIPOPROTEIN"/>
    <property type="match status" value="1"/>
</dbReference>
<keyword evidence="5" id="KW-0862">Zinc</keyword>
<dbReference type="Gene3D" id="3.30.2010.10">
    <property type="entry name" value="Metalloproteases ('zincins'), catalytic domain"/>
    <property type="match status" value="1"/>
</dbReference>
<keyword evidence="2" id="KW-0645">Protease</keyword>
<name>A0ABW3F836_9PROT</name>
<evidence type="ECO:0000259" key="8">
    <source>
        <dbReference type="Pfam" id="PF01435"/>
    </source>
</evidence>
<accession>A0ABW3F836</accession>
<dbReference type="Pfam" id="PF01435">
    <property type="entry name" value="Peptidase_M48"/>
    <property type="match status" value="1"/>
</dbReference>
<keyword evidence="3" id="KW-0479">Metal-binding</keyword>
<evidence type="ECO:0000256" key="3">
    <source>
        <dbReference type="ARBA" id="ARBA00022723"/>
    </source>
</evidence>
<comment type="cofactor">
    <cofactor evidence="1">
        <name>Zn(2+)</name>
        <dbReference type="ChEBI" id="CHEBI:29105"/>
    </cofactor>
</comment>
<dbReference type="RefSeq" id="WP_379056170.1">
    <property type="nucleotide sequence ID" value="NZ_JBHTKB010000001.1"/>
</dbReference>
<organism evidence="9 10">
    <name type="scientific">Methylophilus luteus</name>
    <dbReference type="NCBI Taxonomy" id="640108"/>
    <lineage>
        <taxon>Bacteria</taxon>
        <taxon>Pseudomonadati</taxon>
        <taxon>Pseudomonadota</taxon>
        <taxon>Betaproteobacteria</taxon>
        <taxon>Nitrosomonadales</taxon>
        <taxon>Methylophilaceae</taxon>
        <taxon>Methylophilus</taxon>
    </lineage>
</organism>
<dbReference type="InterPro" id="IPR001915">
    <property type="entry name" value="Peptidase_M48"/>
</dbReference>
<dbReference type="PANTHER" id="PTHR22726">
    <property type="entry name" value="METALLOENDOPEPTIDASE OMA1"/>
    <property type="match status" value="1"/>
</dbReference>
<evidence type="ECO:0000256" key="5">
    <source>
        <dbReference type="ARBA" id="ARBA00022833"/>
    </source>
</evidence>
<evidence type="ECO:0000256" key="4">
    <source>
        <dbReference type="ARBA" id="ARBA00022801"/>
    </source>
</evidence>
<keyword evidence="4 9" id="KW-0378">Hydrolase</keyword>
<evidence type="ECO:0000256" key="7">
    <source>
        <dbReference type="SAM" id="SignalP"/>
    </source>
</evidence>
<dbReference type="InterPro" id="IPR051156">
    <property type="entry name" value="Mito/Outer_Membr_Metalloprot"/>
</dbReference>
<sequence>MRFYRLVVISVLLMLVTGCATNAMTGRKQLAFVSEKSVIQQSDSMYLSLVDGYEKKGKISKDPAVNERVRTITNRLVHRAIEYRPETADWNWQVNVIEDDTPNAFCMPGGKMGVNTGLLEKIQPSDDELAQVMGHEISHALANHGAEKMSNQILGQIIVGTVAVVAAAADSNNGRYNQQTQRVLQDVAVVGTAAFITLPNSRTAETEADKMGVEIAAQAGYDPAAAISIWEKMMNATGQQSRGDFWSTHPSPPNRIDAFKALQDPMQQIYAQSKASYTAESQASYNFVKMGTDPLANSSNVRVVSSEGASNSLVPPTAVIKPRIFYSAEYAAFKQGTLELTCLNCGLSNMMSNSTINEYLQKEDWRRLMQTLIKVNHKSDLSYYHLGLAAEGMGHKEAARIYYEKARELFHGQEFSCATAKMNKCKDVSVAELVEVKLLEVKPVEVKPVEVKPVEVKPVDQEQLLTEK</sequence>
<proteinExistence type="predicted"/>
<feature type="signal peptide" evidence="7">
    <location>
        <begin position="1"/>
        <end position="22"/>
    </location>
</feature>
<keyword evidence="7" id="KW-0732">Signal</keyword>
<evidence type="ECO:0000256" key="2">
    <source>
        <dbReference type="ARBA" id="ARBA00022670"/>
    </source>
</evidence>
<dbReference type="CDD" id="cd07331">
    <property type="entry name" value="M48C_Oma1_like"/>
    <property type="match status" value="1"/>
</dbReference>
<comment type="caution">
    <text evidence="9">The sequence shown here is derived from an EMBL/GenBank/DDBJ whole genome shotgun (WGS) entry which is preliminary data.</text>
</comment>
<evidence type="ECO:0000256" key="1">
    <source>
        <dbReference type="ARBA" id="ARBA00001947"/>
    </source>
</evidence>
<feature type="domain" description="Peptidase M48" evidence="8">
    <location>
        <begin position="64"/>
        <end position="261"/>
    </location>
</feature>
<reference evidence="10" key="1">
    <citation type="journal article" date="2019" name="Int. J. Syst. Evol. Microbiol.">
        <title>The Global Catalogue of Microorganisms (GCM) 10K type strain sequencing project: providing services to taxonomists for standard genome sequencing and annotation.</title>
        <authorList>
            <consortium name="The Broad Institute Genomics Platform"/>
            <consortium name="The Broad Institute Genome Sequencing Center for Infectious Disease"/>
            <person name="Wu L."/>
            <person name="Ma J."/>
        </authorList>
    </citation>
    <scope>NUCLEOTIDE SEQUENCE [LARGE SCALE GENOMIC DNA]</scope>
    <source>
        <strain evidence="10">CCUG 58412</strain>
    </source>
</reference>
<evidence type="ECO:0000313" key="9">
    <source>
        <dbReference type="EMBL" id="MFD0912956.1"/>
    </source>
</evidence>
<keyword evidence="6 9" id="KW-0482">Metalloprotease</keyword>
<feature type="chain" id="PRO_5045654342" evidence="7">
    <location>
        <begin position="23"/>
        <end position="468"/>
    </location>
</feature>
<evidence type="ECO:0000313" key="10">
    <source>
        <dbReference type="Proteomes" id="UP001597128"/>
    </source>
</evidence>
<evidence type="ECO:0000256" key="6">
    <source>
        <dbReference type="ARBA" id="ARBA00023049"/>
    </source>
</evidence>